<dbReference type="GO" id="GO:0005886">
    <property type="term" value="C:plasma membrane"/>
    <property type="evidence" value="ECO:0007669"/>
    <property type="project" value="UniProtKB-SubCell"/>
</dbReference>
<dbReference type="PROSITE" id="PS50850">
    <property type="entry name" value="MFS"/>
    <property type="match status" value="1"/>
</dbReference>
<evidence type="ECO:0000256" key="2">
    <source>
        <dbReference type="ARBA" id="ARBA00022448"/>
    </source>
</evidence>
<dbReference type="Proteomes" id="UP000523362">
    <property type="component" value="Unassembled WGS sequence"/>
</dbReference>
<dbReference type="SUPFAM" id="SSF103473">
    <property type="entry name" value="MFS general substrate transporter"/>
    <property type="match status" value="1"/>
</dbReference>
<feature type="transmembrane region" description="Helical" evidence="7">
    <location>
        <begin position="252"/>
        <end position="274"/>
    </location>
</feature>
<keyword evidence="4 7" id="KW-0812">Transmembrane</keyword>
<feature type="transmembrane region" description="Helical" evidence="7">
    <location>
        <begin position="167"/>
        <end position="186"/>
    </location>
</feature>
<dbReference type="InterPro" id="IPR011701">
    <property type="entry name" value="MFS"/>
</dbReference>
<feature type="signal peptide" evidence="8">
    <location>
        <begin position="1"/>
        <end position="29"/>
    </location>
</feature>
<feature type="transmembrane region" description="Helical" evidence="7">
    <location>
        <begin position="45"/>
        <end position="64"/>
    </location>
</feature>
<evidence type="ECO:0000256" key="7">
    <source>
        <dbReference type="SAM" id="Phobius"/>
    </source>
</evidence>
<reference evidence="10 11" key="1">
    <citation type="submission" date="2020-03" db="EMBL/GenBank/DDBJ databases">
        <title>Soil Listeria distribution.</title>
        <authorList>
            <person name="Liao J."/>
            <person name="Wiedmann M."/>
        </authorList>
    </citation>
    <scope>NUCLEOTIDE SEQUENCE [LARGE SCALE GENOMIC DNA]</scope>
    <source>
        <strain evidence="10 11">FSL L7-1560</strain>
    </source>
</reference>
<keyword evidence="6 7" id="KW-0472">Membrane</keyword>
<protein>
    <submittedName>
        <fullName evidence="10">MFS transporter</fullName>
    </submittedName>
</protein>
<accession>A0A7X0X1M6</accession>
<feature type="domain" description="Major facilitator superfamily (MFS) profile" evidence="9">
    <location>
        <begin position="10"/>
        <end position="393"/>
    </location>
</feature>
<keyword evidence="2" id="KW-0813">Transport</keyword>
<evidence type="ECO:0000313" key="11">
    <source>
        <dbReference type="Proteomes" id="UP000523362"/>
    </source>
</evidence>
<keyword evidence="3" id="KW-1003">Cell membrane</keyword>
<evidence type="ECO:0000313" key="10">
    <source>
        <dbReference type="EMBL" id="MBC1485925.1"/>
    </source>
</evidence>
<dbReference type="GO" id="GO:0022857">
    <property type="term" value="F:transmembrane transporter activity"/>
    <property type="evidence" value="ECO:0007669"/>
    <property type="project" value="InterPro"/>
</dbReference>
<feature type="transmembrane region" description="Helical" evidence="7">
    <location>
        <begin position="331"/>
        <end position="349"/>
    </location>
</feature>
<dbReference type="Gene3D" id="1.20.1250.20">
    <property type="entry name" value="MFS general substrate transporter like domains"/>
    <property type="match status" value="1"/>
</dbReference>
<evidence type="ECO:0000259" key="9">
    <source>
        <dbReference type="PROSITE" id="PS50850"/>
    </source>
</evidence>
<organism evidence="10 11">
    <name type="scientific">Listeria seeligeri</name>
    <dbReference type="NCBI Taxonomy" id="1640"/>
    <lineage>
        <taxon>Bacteria</taxon>
        <taxon>Bacillati</taxon>
        <taxon>Bacillota</taxon>
        <taxon>Bacilli</taxon>
        <taxon>Bacillales</taxon>
        <taxon>Listeriaceae</taxon>
        <taxon>Listeria</taxon>
    </lineage>
</organism>
<feature type="transmembrane region" description="Helical" evidence="7">
    <location>
        <begin position="214"/>
        <end position="232"/>
    </location>
</feature>
<evidence type="ECO:0000256" key="1">
    <source>
        <dbReference type="ARBA" id="ARBA00004651"/>
    </source>
</evidence>
<proteinExistence type="predicted"/>
<evidence type="ECO:0000256" key="6">
    <source>
        <dbReference type="ARBA" id="ARBA00023136"/>
    </source>
</evidence>
<dbReference type="RefSeq" id="WP_185383572.1">
    <property type="nucleotide sequence ID" value="NZ_JAARRG010000003.1"/>
</dbReference>
<keyword evidence="5 7" id="KW-1133">Transmembrane helix</keyword>
<comment type="caution">
    <text evidence="10">The sequence shown here is derived from an EMBL/GenBank/DDBJ whole genome shotgun (WGS) entry which is preliminary data.</text>
</comment>
<dbReference type="Pfam" id="PF07690">
    <property type="entry name" value="MFS_1"/>
    <property type="match status" value="1"/>
</dbReference>
<feature type="transmembrane region" description="Helical" evidence="7">
    <location>
        <begin position="370"/>
        <end position="391"/>
    </location>
</feature>
<evidence type="ECO:0000256" key="5">
    <source>
        <dbReference type="ARBA" id="ARBA00022989"/>
    </source>
</evidence>
<dbReference type="InterPro" id="IPR050189">
    <property type="entry name" value="MFS_Efflux_Transporters"/>
</dbReference>
<dbReference type="EMBL" id="JAARRG010000003">
    <property type="protein sequence ID" value="MBC1485925.1"/>
    <property type="molecule type" value="Genomic_DNA"/>
</dbReference>
<feature type="transmembrane region" description="Helical" evidence="7">
    <location>
        <begin position="76"/>
        <end position="95"/>
    </location>
</feature>
<feature type="transmembrane region" description="Helical" evidence="7">
    <location>
        <begin position="141"/>
        <end position="161"/>
    </location>
</feature>
<dbReference type="InterPro" id="IPR036259">
    <property type="entry name" value="MFS_trans_sf"/>
</dbReference>
<evidence type="ECO:0000256" key="4">
    <source>
        <dbReference type="ARBA" id="ARBA00022692"/>
    </source>
</evidence>
<gene>
    <name evidence="10" type="ORF">HB897_06760</name>
</gene>
<keyword evidence="8" id="KW-0732">Signal</keyword>
<sequence length="393" mass="42556">MKTKKNFFSMKLLALLSVALIVNSAPAISANIPAITQSFNKVDPVYVGLLTTIPSLFLIVGVFLTSVIEKMIGRKFTIILGLVIVGFFGTLPAWFQGSFLVLFLSRCLLGLGIGLFNRLLIQMISSLYQSDTGKKAKALGLESACEGLGGIIMTIGVGQLIKISWTSSFWVYSFAIVSLIFVAIFIPNQRVQITRTDEKIQSSTISNKRKTRSIILGFVLFCIVLLFINYNLQITPLLIEQDIGDATNGSNMIAAIGAGAFIAGNLFGRTYTYLKGWLLPIATFTAGLSIFFTSISTSLIFTLVCSLVLGFSFRNIMPYFMHILTTGGEKVAKFGATIVLVAYNLGATLSPYASQFISSFSGNSSAGSQIVIMGISLGCISVITLIFHKYMTV</sequence>
<dbReference type="AlphaFoldDB" id="A0A7X0X1M6"/>
<dbReference type="InterPro" id="IPR020846">
    <property type="entry name" value="MFS_dom"/>
</dbReference>
<dbReference type="PANTHER" id="PTHR43124">
    <property type="entry name" value="PURINE EFFLUX PUMP PBUE"/>
    <property type="match status" value="1"/>
</dbReference>
<evidence type="ECO:0000256" key="8">
    <source>
        <dbReference type="SAM" id="SignalP"/>
    </source>
</evidence>
<name>A0A7X0X1M6_LISSE</name>
<feature type="chain" id="PRO_5039334076" evidence="8">
    <location>
        <begin position="30"/>
        <end position="393"/>
    </location>
</feature>
<evidence type="ECO:0000256" key="3">
    <source>
        <dbReference type="ARBA" id="ARBA00022475"/>
    </source>
</evidence>
<dbReference type="PANTHER" id="PTHR43124:SF3">
    <property type="entry name" value="CHLORAMPHENICOL EFFLUX PUMP RV0191"/>
    <property type="match status" value="1"/>
</dbReference>
<feature type="transmembrane region" description="Helical" evidence="7">
    <location>
        <begin position="101"/>
        <end position="120"/>
    </location>
</feature>
<feature type="transmembrane region" description="Helical" evidence="7">
    <location>
        <begin position="286"/>
        <end position="311"/>
    </location>
</feature>
<comment type="subcellular location">
    <subcellularLocation>
        <location evidence="1">Cell membrane</location>
        <topology evidence="1">Multi-pass membrane protein</topology>
    </subcellularLocation>
</comment>